<feature type="transmembrane region" description="Helical" evidence="5">
    <location>
        <begin position="415"/>
        <end position="436"/>
    </location>
</feature>
<keyword evidence="2 5" id="KW-0812">Transmembrane</keyword>
<dbReference type="CDD" id="cd17317">
    <property type="entry name" value="MFS_SLC22"/>
    <property type="match status" value="1"/>
</dbReference>
<organism evidence="7 8">
    <name type="scientific">Vespula maculifrons</name>
    <name type="common">Eastern yellow jacket</name>
    <name type="synonym">Wasp</name>
    <dbReference type="NCBI Taxonomy" id="7453"/>
    <lineage>
        <taxon>Eukaryota</taxon>
        <taxon>Metazoa</taxon>
        <taxon>Ecdysozoa</taxon>
        <taxon>Arthropoda</taxon>
        <taxon>Hexapoda</taxon>
        <taxon>Insecta</taxon>
        <taxon>Pterygota</taxon>
        <taxon>Neoptera</taxon>
        <taxon>Endopterygota</taxon>
        <taxon>Hymenoptera</taxon>
        <taxon>Apocrita</taxon>
        <taxon>Aculeata</taxon>
        <taxon>Vespoidea</taxon>
        <taxon>Vespidae</taxon>
        <taxon>Vespinae</taxon>
        <taxon>Vespula</taxon>
    </lineage>
</organism>
<reference evidence="7 8" key="1">
    <citation type="journal article" date="2024" name="Ann. Entomol. Soc. Am.">
        <title>Genomic analyses of the southern and eastern yellowjacket wasps (Hymenoptera: Vespidae) reveal evolutionary signatures of social life.</title>
        <authorList>
            <person name="Catto M.A."/>
            <person name="Caine P.B."/>
            <person name="Orr S.E."/>
            <person name="Hunt B.G."/>
            <person name="Goodisman M.A.D."/>
        </authorList>
    </citation>
    <scope>NUCLEOTIDE SEQUENCE [LARGE SCALE GENOMIC DNA]</scope>
    <source>
        <strain evidence="7">232</strain>
        <tissue evidence="7">Head and thorax</tissue>
    </source>
</reference>
<evidence type="ECO:0000256" key="1">
    <source>
        <dbReference type="ARBA" id="ARBA00004141"/>
    </source>
</evidence>
<dbReference type="PROSITE" id="PS50850">
    <property type="entry name" value="MFS"/>
    <property type="match status" value="1"/>
</dbReference>
<keyword evidence="8" id="KW-1185">Reference proteome</keyword>
<dbReference type="InterPro" id="IPR020846">
    <property type="entry name" value="MFS_dom"/>
</dbReference>
<feature type="transmembrane region" description="Helical" evidence="5">
    <location>
        <begin position="479"/>
        <end position="496"/>
    </location>
</feature>
<feature type="transmembrane region" description="Helical" evidence="5">
    <location>
        <begin position="112"/>
        <end position="131"/>
    </location>
</feature>
<dbReference type="AlphaFoldDB" id="A0ABD2CCZ1"/>
<dbReference type="SUPFAM" id="SSF103473">
    <property type="entry name" value="MFS general substrate transporter"/>
    <property type="match status" value="1"/>
</dbReference>
<comment type="subcellular location">
    <subcellularLocation>
        <location evidence="1">Membrane</location>
        <topology evidence="1">Multi-pass membrane protein</topology>
    </subcellularLocation>
</comment>
<dbReference type="Proteomes" id="UP001607303">
    <property type="component" value="Unassembled WGS sequence"/>
</dbReference>
<feature type="transmembrane region" description="Helical" evidence="5">
    <location>
        <begin position="169"/>
        <end position="189"/>
    </location>
</feature>
<keyword evidence="3 5" id="KW-1133">Transmembrane helix</keyword>
<dbReference type="EMBL" id="JAYRBN010000056">
    <property type="protein sequence ID" value="KAL2742926.1"/>
    <property type="molecule type" value="Genomic_DNA"/>
</dbReference>
<sequence length="523" mass="58213">MLEKVFKDHVPLDVIQDAMGVMGPWHIVIAIALSLVKFPVAWHQLSIVFLAPPTNFSCISPQSSTNGSMIMKCYVDIGNGTMEKCTSFKYDKRIFRESIITEWDLVCDREQLTNVVQSCTMFGVLMGNFLFSSVADRIGRKKPLMIAIALQSITGVISAYVAWFELFLLFKFISAIATGGTMLVSFVLLMEIVGIEWRSAMSVLFHVPFIIGHITTPLVAYLTHTWQKIIPESPRWLFAIGRPAEAEIILIKAARRNKIPLENVNRALESHESQRLLRKTNNTNYNVTHLFRTSNMRLKSICIFINWFFCGTCFFGLAQYMGHIDGNIFTNVAVSSINFNNNIFLIYNIFFLCNIIFNNAIVSYRFTGALELPGTIIVLYLISRVSRLKILMGGNFLTALSLLLTVIINHPTAQLCLASIGIAGTAISFPTIYLYSSEIFPTVVRNNGIGVGSVCARLGSIIAPYIATVNKIQPWLPPVIFGTGQLIGAGLCLLLPETMNCELPETIEDGENFGKKTSARNTS</sequence>
<feature type="transmembrane region" description="Helical" evidence="5">
    <location>
        <begin position="143"/>
        <end position="163"/>
    </location>
</feature>
<feature type="transmembrane region" description="Helical" evidence="5">
    <location>
        <begin position="448"/>
        <end position="467"/>
    </location>
</feature>
<feature type="transmembrane region" description="Helical" evidence="5">
    <location>
        <begin position="21"/>
        <end position="42"/>
    </location>
</feature>
<protein>
    <submittedName>
        <fullName evidence="7">Organic cation transporter protein-like</fullName>
    </submittedName>
</protein>
<evidence type="ECO:0000256" key="3">
    <source>
        <dbReference type="ARBA" id="ARBA00022989"/>
    </source>
</evidence>
<feature type="transmembrane region" description="Helical" evidence="5">
    <location>
        <begin position="301"/>
        <end position="321"/>
    </location>
</feature>
<evidence type="ECO:0000256" key="2">
    <source>
        <dbReference type="ARBA" id="ARBA00022692"/>
    </source>
</evidence>
<proteinExistence type="predicted"/>
<comment type="caution">
    <text evidence="7">The sequence shown here is derived from an EMBL/GenBank/DDBJ whole genome shotgun (WGS) entry which is preliminary data.</text>
</comment>
<gene>
    <name evidence="7" type="ORF">V1477_008415</name>
</gene>
<keyword evidence="4 5" id="KW-0472">Membrane</keyword>
<dbReference type="Gene3D" id="1.20.1250.20">
    <property type="entry name" value="MFS general substrate transporter like domains"/>
    <property type="match status" value="1"/>
</dbReference>
<dbReference type="GO" id="GO:0016020">
    <property type="term" value="C:membrane"/>
    <property type="evidence" value="ECO:0007669"/>
    <property type="project" value="UniProtKB-SubCell"/>
</dbReference>
<evidence type="ECO:0000259" key="6">
    <source>
        <dbReference type="PROSITE" id="PS50850"/>
    </source>
</evidence>
<feature type="transmembrane region" description="Helical" evidence="5">
    <location>
        <begin position="341"/>
        <end position="357"/>
    </location>
</feature>
<dbReference type="InterPro" id="IPR036259">
    <property type="entry name" value="MFS_trans_sf"/>
</dbReference>
<dbReference type="InterPro" id="IPR011701">
    <property type="entry name" value="MFS"/>
</dbReference>
<evidence type="ECO:0000313" key="7">
    <source>
        <dbReference type="EMBL" id="KAL2742926.1"/>
    </source>
</evidence>
<evidence type="ECO:0000256" key="5">
    <source>
        <dbReference type="SAM" id="Phobius"/>
    </source>
</evidence>
<feature type="transmembrane region" description="Helical" evidence="5">
    <location>
        <begin position="388"/>
        <end position="408"/>
    </location>
</feature>
<dbReference type="PANTHER" id="PTHR24064">
    <property type="entry name" value="SOLUTE CARRIER FAMILY 22 MEMBER"/>
    <property type="match status" value="1"/>
</dbReference>
<evidence type="ECO:0000256" key="4">
    <source>
        <dbReference type="ARBA" id="ARBA00023136"/>
    </source>
</evidence>
<name>A0ABD2CCZ1_VESMC</name>
<evidence type="ECO:0000313" key="8">
    <source>
        <dbReference type="Proteomes" id="UP001607303"/>
    </source>
</evidence>
<accession>A0ABD2CCZ1</accession>
<dbReference type="Pfam" id="PF07690">
    <property type="entry name" value="MFS_1"/>
    <property type="match status" value="1"/>
</dbReference>
<feature type="domain" description="Major facilitator superfamily (MFS) profile" evidence="6">
    <location>
        <begin position="29"/>
        <end position="500"/>
    </location>
</feature>